<feature type="transmembrane region" description="Helical" evidence="6">
    <location>
        <begin position="465"/>
        <end position="485"/>
    </location>
</feature>
<feature type="transmembrane region" description="Helical" evidence="6">
    <location>
        <begin position="613"/>
        <end position="633"/>
    </location>
</feature>
<feature type="domain" description="USP" evidence="7">
    <location>
        <begin position="47"/>
        <end position="350"/>
    </location>
</feature>
<evidence type="ECO:0000313" key="8">
    <source>
        <dbReference type="EMBL" id="KAK1665374.1"/>
    </source>
</evidence>
<dbReference type="InterPro" id="IPR001515">
    <property type="entry name" value="Ribosomal_eL32"/>
</dbReference>
<dbReference type="PROSITE" id="PS50235">
    <property type="entry name" value="USP_3"/>
    <property type="match status" value="1"/>
</dbReference>
<comment type="caution">
    <text evidence="8">The sequence shown here is derived from an EMBL/GenBank/DDBJ whole genome shotgun (WGS) entry which is preliminary data.</text>
</comment>
<proteinExistence type="inferred from homology"/>
<keyword evidence="4" id="KW-0687">Ribonucleoprotein</keyword>
<dbReference type="SUPFAM" id="SSF52042">
    <property type="entry name" value="Ribosomal protein L32e"/>
    <property type="match status" value="1"/>
</dbReference>
<dbReference type="GO" id="GO:0006412">
    <property type="term" value="P:translation"/>
    <property type="evidence" value="ECO:0007669"/>
    <property type="project" value="InterPro"/>
</dbReference>
<evidence type="ECO:0000256" key="6">
    <source>
        <dbReference type="SAM" id="Phobius"/>
    </source>
</evidence>
<keyword evidence="6" id="KW-0472">Membrane</keyword>
<evidence type="ECO:0000259" key="7">
    <source>
        <dbReference type="PROSITE" id="PS50235"/>
    </source>
</evidence>
<dbReference type="InterPro" id="IPR001394">
    <property type="entry name" value="Peptidase_C19_UCH"/>
</dbReference>
<dbReference type="PANTHER" id="PTHR24006">
    <property type="entry name" value="UBIQUITIN CARBOXYL-TERMINAL HYDROLASE"/>
    <property type="match status" value="1"/>
</dbReference>
<dbReference type="PANTHER" id="PTHR24006:SF644">
    <property type="entry name" value="UBIQUITIN CARBOXYL-TERMINAL HYDROLASE 7"/>
    <property type="match status" value="1"/>
</dbReference>
<gene>
    <name evidence="8" type="ORF">QYE76_053533</name>
</gene>
<dbReference type="AlphaFoldDB" id="A0AAD8SWJ4"/>
<keyword evidence="6" id="KW-0812">Transmembrane</keyword>
<dbReference type="Proteomes" id="UP001231189">
    <property type="component" value="Unassembled WGS sequence"/>
</dbReference>
<dbReference type="Pfam" id="PF00443">
    <property type="entry name" value="UCH"/>
    <property type="match status" value="1"/>
</dbReference>
<protein>
    <recommendedName>
        <fullName evidence="7">USP domain-containing protein</fullName>
    </recommendedName>
</protein>
<accession>A0AAD8SWJ4</accession>
<feature type="transmembrane region" description="Helical" evidence="6">
    <location>
        <begin position="582"/>
        <end position="601"/>
    </location>
</feature>
<evidence type="ECO:0000313" key="9">
    <source>
        <dbReference type="Proteomes" id="UP001231189"/>
    </source>
</evidence>
<dbReference type="GO" id="GO:0016579">
    <property type="term" value="P:protein deubiquitination"/>
    <property type="evidence" value="ECO:0007669"/>
    <property type="project" value="InterPro"/>
</dbReference>
<dbReference type="SUPFAM" id="SSF54001">
    <property type="entry name" value="Cysteine proteinases"/>
    <property type="match status" value="1"/>
</dbReference>
<dbReference type="InterPro" id="IPR050164">
    <property type="entry name" value="Peptidase_C19"/>
</dbReference>
<dbReference type="PROSITE" id="PS00973">
    <property type="entry name" value="USP_2"/>
    <property type="match status" value="1"/>
</dbReference>
<dbReference type="GO" id="GO:0004843">
    <property type="term" value="F:cysteine-type deubiquitinase activity"/>
    <property type="evidence" value="ECO:0007669"/>
    <property type="project" value="InterPro"/>
</dbReference>
<dbReference type="GO" id="GO:1990904">
    <property type="term" value="C:ribonucleoprotein complex"/>
    <property type="evidence" value="ECO:0007669"/>
    <property type="project" value="UniProtKB-KW"/>
</dbReference>
<feature type="region of interest" description="Disordered" evidence="5">
    <location>
        <begin position="378"/>
        <end position="404"/>
    </location>
</feature>
<evidence type="ECO:0000256" key="1">
    <source>
        <dbReference type="ARBA" id="ARBA00008431"/>
    </source>
</evidence>
<evidence type="ECO:0000256" key="3">
    <source>
        <dbReference type="ARBA" id="ARBA00022980"/>
    </source>
</evidence>
<organism evidence="8 9">
    <name type="scientific">Lolium multiflorum</name>
    <name type="common">Italian ryegrass</name>
    <name type="synonym">Lolium perenne subsp. multiflorum</name>
    <dbReference type="NCBI Taxonomy" id="4521"/>
    <lineage>
        <taxon>Eukaryota</taxon>
        <taxon>Viridiplantae</taxon>
        <taxon>Streptophyta</taxon>
        <taxon>Embryophyta</taxon>
        <taxon>Tracheophyta</taxon>
        <taxon>Spermatophyta</taxon>
        <taxon>Magnoliopsida</taxon>
        <taxon>Liliopsida</taxon>
        <taxon>Poales</taxon>
        <taxon>Poaceae</taxon>
        <taxon>BOP clade</taxon>
        <taxon>Pooideae</taxon>
        <taxon>Poodae</taxon>
        <taxon>Poeae</taxon>
        <taxon>Poeae Chloroplast Group 2 (Poeae type)</taxon>
        <taxon>Loliodinae</taxon>
        <taxon>Loliinae</taxon>
        <taxon>Lolium</taxon>
    </lineage>
</organism>
<dbReference type="InterPro" id="IPR036351">
    <property type="entry name" value="Ribosomal_eL32_sf"/>
</dbReference>
<dbReference type="GO" id="GO:0031647">
    <property type="term" value="P:regulation of protein stability"/>
    <property type="evidence" value="ECO:0007669"/>
    <property type="project" value="TreeGrafter"/>
</dbReference>
<name>A0AAD8SWJ4_LOLMU</name>
<dbReference type="GO" id="GO:0003735">
    <property type="term" value="F:structural constituent of ribosome"/>
    <property type="evidence" value="ECO:0007669"/>
    <property type="project" value="InterPro"/>
</dbReference>
<comment type="similarity">
    <text evidence="1">Belongs to the eukaryotic ribosomal protein eL32 family.</text>
</comment>
<keyword evidence="6" id="KW-1133">Transmembrane helix</keyword>
<evidence type="ECO:0000256" key="4">
    <source>
        <dbReference type="ARBA" id="ARBA00023274"/>
    </source>
</evidence>
<feature type="compositionally biased region" description="Basic and acidic residues" evidence="5">
    <location>
        <begin position="395"/>
        <end position="404"/>
    </location>
</feature>
<dbReference type="InterPro" id="IPR038765">
    <property type="entry name" value="Papain-like_cys_pep_sf"/>
</dbReference>
<evidence type="ECO:0000256" key="2">
    <source>
        <dbReference type="ARBA" id="ARBA00009085"/>
    </source>
</evidence>
<sequence length="639" mass="72851">MAVPRKFVRKEVRKSYSVGYIGFRARLLCDAHMAVPLLTRKVVKKQTGRRRFVCNIGLEVNMVCDVQMPVSFVKRRVVNTQFKRTLRGSCMRVKSNWCRPKGIDSYVRRGSRGCTLMANLPKMFKKFSVHNVSGLELMIYNTGYLEMDQGKETSGVHSLGKGLLLGLDRTIQCGISFGSFCVKGEEGSDSTSKASRYSTLGEYAEHGGNSDLQLDVKGCKDIYASFDKYVEVELLEGDNKYDAGSLGKQVNDHYEFPLQLDLDRNGGKYLSPLADNGVRNLYTLHSVIVHSGDIRGGHYYAFIRPTLSDKWFKFDDARVTEEDAKSALNEQYGGHETKLSNAYMLVYIRESEISKIFCNVDEKDLPQNLQVRAGKHRVENKHHFNEKKHKVSASSREKSKLHEKEKDDLGGLALISKPFVYISRLQIRPSNLMEVNNAEKPSHVVLHIEHPTNDWLVETHLKNKLWISLSDGMAWFSILAVYLMVMRWRRRRRRSRMISVPDPFAGTPLPDVKKEDGIPVDKEEKDSILLDMEKNEDSEMWLLLVHEFARVSFSWIKTSNEDVEKNEGQKEKKTIFLRSLKAHLAVMAIEVSGSYIVRRFLGTKGDAPMTDIIGIFFMTGSAMLNVLSWRFSFSSIPPI</sequence>
<dbReference type="EMBL" id="JAUUTY010000003">
    <property type="protein sequence ID" value="KAK1665374.1"/>
    <property type="molecule type" value="Genomic_DNA"/>
</dbReference>
<keyword evidence="3" id="KW-0689">Ribosomal protein</keyword>
<dbReference type="SMART" id="SM01393">
    <property type="entry name" value="Ribosomal_L32e"/>
    <property type="match status" value="1"/>
</dbReference>
<reference evidence="8" key="1">
    <citation type="submission" date="2023-07" db="EMBL/GenBank/DDBJ databases">
        <title>A chromosome-level genome assembly of Lolium multiflorum.</title>
        <authorList>
            <person name="Chen Y."/>
            <person name="Copetti D."/>
            <person name="Kolliker R."/>
            <person name="Studer B."/>
        </authorList>
    </citation>
    <scope>NUCLEOTIDE SEQUENCE</scope>
    <source>
        <strain evidence="8">02402/16</strain>
        <tissue evidence="8">Leaf</tissue>
    </source>
</reference>
<feature type="compositionally biased region" description="Basic residues" evidence="5">
    <location>
        <begin position="378"/>
        <end position="391"/>
    </location>
</feature>
<dbReference type="Gene3D" id="3.90.70.10">
    <property type="entry name" value="Cysteine proteinases"/>
    <property type="match status" value="1"/>
</dbReference>
<dbReference type="Pfam" id="PF01655">
    <property type="entry name" value="Ribosomal_L32e"/>
    <property type="match status" value="1"/>
</dbReference>
<dbReference type="InterPro" id="IPR028889">
    <property type="entry name" value="USP"/>
</dbReference>
<comment type="similarity">
    <text evidence="2">Belongs to the peptidase C19 family.</text>
</comment>
<keyword evidence="9" id="KW-1185">Reference proteome</keyword>
<evidence type="ECO:0000256" key="5">
    <source>
        <dbReference type="SAM" id="MobiDB-lite"/>
    </source>
</evidence>
<dbReference type="GO" id="GO:0005634">
    <property type="term" value="C:nucleus"/>
    <property type="evidence" value="ECO:0007669"/>
    <property type="project" value="TreeGrafter"/>
</dbReference>
<dbReference type="GO" id="GO:0005829">
    <property type="term" value="C:cytosol"/>
    <property type="evidence" value="ECO:0007669"/>
    <property type="project" value="TreeGrafter"/>
</dbReference>
<dbReference type="InterPro" id="IPR018200">
    <property type="entry name" value="USP_CS"/>
</dbReference>
<dbReference type="GO" id="GO:0005840">
    <property type="term" value="C:ribosome"/>
    <property type="evidence" value="ECO:0007669"/>
    <property type="project" value="UniProtKB-KW"/>
</dbReference>